<evidence type="ECO:0000256" key="1">
    <source>
        <dbReference type="SAM" id="Phobius"/>
    </source>
</evidence>
<dbReference type="AlphaFoldDB" id="A0A7W5C5Z2"/>
<reference evidence="3 4" key="1">
    <citation type="submission" date="2020-08" db="EMBL/GenBank/DDBJ databases">
        <title>Genomic Encyclopedia of Type Strains, Phase III (KMG-III): the genomes of soil and plant-associated and newly described type strains.</title>
        <authorList>
            <person name="Whitman W."/>
        </authorList>
    </citation>
    <scope>NUCLEOTIDE SEQUENCE [LARGE SCALE GENOMIC DNA]</scope>
    <source>
        <strain evidence="3 4">CECT 8234</strain>
    </source>
</reference>
<dbReference type="Proteomes" id="UP000518605">
    <property type="component" value="Unassembled WGS sequence"/>
</dbReference>
<protein>
    <submittedName>
        <fullName evidence="3">LysM repeat protein</fullName>
    </submittedName>
</protein>
<name>A0A7W5C5Z2_9BACL</name>
<dbReference type="RefSeq" id="WP_183560848.1">
    <property type="nucleotide sequence ID" value="NZ_CBCSLB010000011.1"/>
</dbReference>
<gene>
    <name evidence="3" type="ORF">FHS16_001709</name>
</gene>
<keyword evidence="1" id="KW-0812">Transmembrane</keyword>
<evidence type="ECO:0000259" key="2">
    <source>
        <dbReference type="PROSITE" id="PS51782"/>
    </source>
</evidence>
<dbReference type="SUPFAM" id="SSF54106">
    <property type="entry name" value="LysM domain"/>
    <property type="match status" value="1"/>
</dbReference>
<evidence type="ECO:0000313" key="4">
    <source>
        <dbReference type="Proteomes" id="UP000518605"/>
    </source>
</evidence>
<feature type="transmembrane region" description="Helical" evidence="1">
    <location>
        <begin position="33"/>
        <end position="52"/>
    </location>
</feature>
<keyword evidence="1" id="KW-0472">Membrane</keyword>
<evidence type="ECO:0000313" key="3">
    <source>
        <dbReference type="EMBL" id="MBB3151663.1"/>
    </source>
</evidence>
<sequence>MIMNPSFYKSIHEQHENKAVPNRIGRFVKRNSVKAIVCFVFFILLFTSFLMMGTDASGKDPATASNEEQVVIVHSGDTLWAIAKRFSDSKHDIRYIIYKIKDRNELNTSEINPGQMLIIPSI</sequence>
<proteinExistence type="predicted"/>
<dbReference type="Gene3D" id="3.10.350.10">
    <property type="entry name" value="LysM domain"/>
    <property type="match status" value="1"/>
</dbReference>
<dbReference type="InterPro" id="IPR036779">
    <property type="entry name" value="LysM_dom_sf"/>
</dbReference>
<dbReference type="InterPro" id="IPR018392">
    <property type="entry name" value="LysM"/>
</dbReference>
<dbReference type="SMART" id="SM00257">
    <property type="entry name" value="LysM"/>
    <property type="match status" value="1"/>
</dbReference>
<dbReference type="CDD" id="cd00118">
    <property type="entry name" value="LysM"/>
    <property type="match status" value="1"/>
</dbReference>
<dbReference type="EMBL" id="JACHXW010000004">
    <property type="protein sequence ID" value="MBB3151663.1"/>
    <property type="molecule type" value="Genomic_DNA"/>
</dbReference>
<dbReference type="PROSITE" id="PS51782">
    <property type="entry name" value="LYSM"/>
    <property type="match status" value="1"/>
</dbReference>
<organism evidence="3 4">
    <name type="scientific">Paenibacillus endophyticus</name>
    <dbReference type="NCBI Taxonomy" id="1294268"/>
    <lineage>
        <taxon>Bacteria</taxon>
        <taxon>Bacillati</taxon>
        <taxon>Bacillota</taxon>
        <taxon>Bacilli</taxon>
        <taxon>Bacillales</taxon>
        <taxon>Paenibacillaceae</taxon>
        <taxon>Paenibacillus</taxon>
    </lineage>
</organism>
<accession>A0A7W5C5Z2</accession>
<comment type="caution">
    <text evidence="3">The sequence shown here is derived from an EMBL/GenBank/DDBJ whole genome shotgun (WGS) entry which is preliminary data.</text>
</comment>
<keyword evidence="1" id="KW-1133">Transmembrane helix</keyword>
<dbReference type="Pfam" id="PF01476">
    <property type="entry name" value="LysM"/>
    <property type="match status" value="1"/>
</dbReference>
<feature type="domain" description="LysM" evidence="2">
    <location>
        <begin position="69"/>
        <end position="119"/>
    </location>
</feature>
<keyword evidence="4" id="KW-1185">Reference proteome</keyword>